<comment type="caution">
    <text evidence="3">The sequence shown here is derived from an EMBL/GenBank/DDBJ whole genome shotgun (WGS) entry which is preliminary data.</text>
</comment>
<gene>
    <name evidence="3" type="ORF">FL583_30695</name>
</gene>
<dbReference type="InterPro" id="IPR027381">
    <property type="entry name" value="LytR/CpsA/Psr_C"/>
</dbReference>
<dbReference type="AlphaFoldDB" id="A0A545AKL4"/>
<dbReference type="Pfam" id="PF13399">
    <property type="entry name" value="LytR_C"/>
    <property type="match status" value="1"/>
</dbReference>
<organism evidence="3 4">
    <name type="scientific">Cryptosporangium phraense</name>
    <dbReference type="NCBI Taxonomy" id="2593070"/>
    <lineage>
        <taxon>Bacteria</taxon>
        <taxon>Bacillati</taxon>
        <taxon>Actinomycetota</taxon>
        <taxon>Actinomycetes</taxon>
        <taxon>Cryptosporangiales</taxon>
        <taxon>Cryptosporangiaceae</taxon>
        <taxon>Cryptosporangium</taxon>
    </lineage>
</organism>
<sequence length="184" mass="19046">MTRDATVSTHDDRGGGAVSLARVRALTVIGVLALVAVITVVWAIVTDDQTGTTAAGCNTVSTKIPEPKQVKVRVYNGTDEAGLAQKVQKALKQRGFQVIAVGNDPQGEPVTQTAQIRYGPTGAGAAQLLQATVQGSVIVDDAREDNSVDVVLGIAYKDLTKAEDIPAALESLEPLQPSASPGVC</sequence>
<keyword evidence="1" id="KW-0812">Transmembrane</keyword>
<name>A0A545AKL4_9ACTN</name>
<dbReference type="EMBL" id="VIRS01000028">
    <property type="protein sequence ID" value="TQS41285.1"/>
    <property type="molecule type" value="Genomic_DNA"/>
</dbReference>
<dbReference type="InParanoid" id="A0A545AKL4"/>
<feature type="domain" description="LytR/CpsA/Psr regulator C-terminal" evidence="2">
    <location>
        <begin position="69"/>
        <end position="156"/>
    </location>
</feature>
<keyword evidence="1" id="KW-0472">Membrane</keyword>
<dbReference type="Proteomes" id="UP000317982">
    <property type="component" value="Unassembled WGS sequence"/>
</dbReference>
<evidence type="ECO:0000259" key="2">
    <source>
        <dbReference type="Pfam" id="PF13399"/>
    </source>
</evidence>
<evidence type="ECO:0000313" key="4">
    <source>
        <dbReference type="Proteomes" id="UP000317982"/>
    </source>
</evidence>
<accession>A0A545AKL4</accession>
<protein>
    <submittedName>
        <fullName evidence="3">LytR family transcriptional regulator</fullName>
    </submittedName>
</protein>
<evidence type="ECO:0000256" key="1">
    <source>
        <dbReference type="SAM" id="Phobius"/>
    </source>
</evidence>
<feature type="transmembrane region" description="Helical" evidence="1">
    <location>
        <begin position="23"/>
        <end position="45"/>
    </location>
</feature>
<keyword evidence="4" id="KW-1185">Reference proteome</keyword>
<dbReference type="OrthoDB" id="5189665at2"/>
<evidence type="ECO:0000313" key="3">
    <source>
        <dbReference type="EMBL" id="TQS41285.1"/>
    </source>
</evidence>
<dbReference type="Gene3D" id="3.30.70.2390">
    <property type="match status" value="1"/>
</dbReference>
<keyword evidence="1" id="KW-1133">Transmembrane helix</keyword>
<proteinExistence type="predicted"/>
<reference evidence="3 4" key="1">
    <citation type="submission" date="2019-07" db="EMBL/GenBank/DDBJ databases">
        <title>Cryptosporangium phraense sp. nov., isolated from plant litter.</title>
        <authorList>
            <person name="Suriyachadkun C."/>
        </authorList>
    </citation>
    <scope>NUCLEOTIDE SEQUENCE [LARGE SCALE GENOMIC DNA]</scope>
    <source>
        <strain evidence="3 4">A-T 5661</strain>
    </source>
</reference>